<name>A0ACD4B893_MICMQ</name>
<sequence>MSAAKQPPAKLAESIPAVTAPVKLPKLTPSDASFLANMIVAGVCGAGALVMLGVGIGVTL</sequence>
<proteinExistence type="predicted"/>
<dbReference type="Proteomes" id="UP001060245">
    <property type="component" value="Chromosome"/>
</dbReference>
<evidence type="ECO:0000313" key="2">
    <source>
        <dbReference type="Proteomes" id="UP001060245"/>
    </source>
</evidence>
<accession>A0ACD4B893</accession>
<evidence type="ECO:0000313" key="1">
    <source>
        <dbReference type="EMBL" id="UTT53836.1"/>
    </source>
</evidence>
<organism evidence="1 2">
    <name type="scientific">Microbacterium maritypicum</name>
    <name type="common">Microbacterium liquefaciens</name>
    <dbReference type="NCBI Taxonomy" id="33918"/>
    <lineage>
        <taxon>Bacteria</taxon>
        <taxon>Bacillati</taxon>
        <taxon>Actinomycetota</taxon>
        <taxon>Actinomycetes</taxon>
        <taxon>Micrococcales</taxon>
        <taxon>Microbacteriaceae</taxon>
        <taxon>Microbacterium</taxon>
    </lineage>
</organism>
<gene>
    <name evidence="1" type="ORF">NMQ05_04440</name>
</gene>
<keyword evidence="2" id="KW-1185">Reference proteome</keyword>
<protein>
    <submittedName>
        <fullName evidence="1">Uncharacterized protein</fullName>
    </submittedName>
</protein>
<reference evidence="1" key="1">
    <citation type="submission" date="2022-07" db="EMBL/GenBank/DDBJ databases">
        <title>Complete genome of DND4.</title>
        <authorList>
            <person name="Cao G."/>
        </authorList>
    </citation>
    <scope>NUCLEOTIDE SEQUENCE</scope>
    <source>
        <strain evidence="1">DND4</strain>
    </source>
</reference>
<dbReference type="EMBL" id="CP101471">
    <property type="protein sequence ID" value="UTT53836.1"/>
    <property type="molecule type" value="Genomic_DNA"/>
</dbReference>